<feature type="transmembrane region" description="Helical" evidence="9">
    <location>
        <begin position="95"/>
        <end position="115"/>
    </location>
</feature>
<feature type="domain" description="EXPERA" evidence="10">
    <location>
        <begin position="5"/>
        <end position="152"/>
    </location>
</feature>
<evidence type="ECO:0000259" key="10">
    <source>
        <dbReference type="PROSITE" id="PS51751"/>
    </source>
</evidence>
<dbReference type="Pfam" id="PF05241">
    <property type="entry name" value="EBP"/>
    <property type="match status" value="1"/>
</dbReference>
<comment type="similarity">
    <text evidence="2">Belongs to the TMEM97/sigma-2 receptor family.</text>
</comment>
<evidence type="ECO:0000256" key="3">
    <source>
        <dbReference type="ARBA" id="ARBA00018102"/>
    </source>
</evidence>
<dbReference type="PANTHER" id="PTHR31204:SF1">
    <property type="entry name" value="SIGMA INTRACELLULAR RECEPTOR 2"/>
    <property type="match status" value="1"/>
</dbReference>
<evidence type="ECO:0000256" key="2">
    <source>
        <dbReference type="ARBA" id="ARBA00009096"/>
    </source>
</evidence>
<evidence type="ECO:0000256" key="6">
    <source>
        <dbReference type="ARBA" id="ARBA00022989"/>
    </source>
</evidence>
<evidence type="ECO:0000313" key="11">
    <source>
        <dbReference type="Proteomes" id="UP000694888"/>
    </source>
</evidence>
<feature type="transmembrane region" description="Helical" evidence="9">
    <location>
        <begin position="7"/>
        <end position="29"/>
    </location>
</feature>
<dbReference type="InterPro" id="IPR033118">
    <property type="entry name" value="EXPERA"/>
</dbReference>
<dbReference type="PIRSF" id="PIRSF031032">
    <property type="entry name" value="TMP_97_prd"/>
    <property type="match status" value="1"/>
</dbReference>
<dbReference type="RefSeq" id="XP_005092164.1">
    <property type="nucleotide sequence ID" value="XM_005092107.3"/>
</dbReference>
<comment type="subcellular location">
    <subcellularLocation>
        <location evidence="1">Endoplasmic reticulum membrane</location>
        <topology evidence="1">Multi-pass membrane protein</topology>
    </subcellularLocation>
</comment>
<dbReference type="PANTHER" id="PTHR31204">
    <property type="entry name" value="SIGMA INTRACELLULAR RECEPTOR 2"/>
    <property type="match status" value="1"/>
</dbReference>
<proteinExistence type="inferred from homology"/>
<gene>
    <name evidence="12" type="primary">LOC101852986</name>
</gene>
<name>A0ABM0JEX9_APLCA</name>
<organism evidence="11 12">
    <name type="scientific">Aplysia californica</name>
    <name type="common">California sea hare</name>
    <dbReference type="NCBI Taxonomy" id="6500"/>
    <lineage>
        <taxon>Eukaryota</taxon>
        <taxon>Metazoa</taxon>
        <taxon>Spiralia</taxon>
        <taxon>Lophotrochozoa</taxon>
        <taxon>Mollusca</taxon>
        <taxon>Gastropoda</taxon>
        <taxon>Heterobranchia</taxon>
        <taxon>Euthyneura</taxon>
        <taxon>Tectipleura</taxon>
        <taxon>Aplysiida</taxon>
        <taxon>Aplysioidea</taxon>
        <taxon>Aplysiidae</taxon>
        <taxon>Aplysia</taxon>
    </lineage>
</organism>
<evidence type="ECO:0000256" key="4">
    <source>
        <dbReference type="ARBA" id="ARBA00022692"/>
    </source>
</evidence>
<protein>
    <recommendedName>
        <fullName evidence="3">Sigma intracellular receptor 2</fullName>
    </recommendedName>
    <alternativeName>
        <fullName evidence="8">Transmembrane protein 97</fullName>
    </alternativeName>
</protein>
<dbReference type="PROSITE" id="PS51751">
    <property type="entry name" value="EXPERA"/>
    <property type="match status" value="1"/>
</dbReference>
<evidence type="ECO:0000256" key="1">
    <source>
        <dbReference type="ARBA" id="ARBA00004477"/>
    </source>
</evidence>
<dbReference type="Proteomes" id="UP000694888">
    <property type="component" value="Unplaced"/>
</dbReference>
<evidence type="ECO:0000313" key="12">
    <source>
        <dbReference type="RefSeq" id="XP_005092164.1"/>
    </source>
</evidence>
<evidence type="ECO:0000256" key="5">
    <source>
        <dbReference type="ARBA" id="ARBA00022824"/>
    </source>
</evidence>
<dbReference type="GeneID" id="101852986"/>
<accession>A0ABM0JEX9</accession>
<evidence type="ECO:0000256" key="8">
    <source>
        <dbReference type="ARBA" id="ARBA00031073"/>
    </source>
</evidence>
<keyword evidence="12" id="KW-0675">Receptor</keyword>
<feature type="transmembrane region" description="Helical" evidence="9">
    <location>
        <begin position="135"/>
        <end position="157"/>
    </location>
</feature>
<keyword evidence="11" id="KW-1185">Reference proteome</keyword>
<keyword evidence="7 9" id="KW-0472">Membrane</keyword>
<keyword evidence="5" id="KW-0256">Endoplasmic reticulum</keyword>
<evidence type="ECO:0000256" key="7">
    <source>
        <dbReference type="ARBA" id="ARBA00023136"/>
    </source>
</evidence>
<dbReference type="InterPro" id="IPR016964">
    <property type="entry name" value="Sigma2_recept"/>
</dbReference>
<reference evidence="12" key="1">
    <citation type="submission" date="2025-08" db="UniProtKB">
        <authorList>
            <consortium name="RefSeq"/>
        </authorList>
    </citation>
    <scope>IDENTIFICATION</scope>
</reference>
<keyword evidence="4 9" id="KW-0812">Transmembrane</keyword>
<dbReference type="InterPro" id="IPR051987">
    <property type="entry name" value="Sigma-2_receptor-like"/>
</dbReference>
<keyword evidence="6 9" id="KW-1133">Transmembrane helix</keyword>
<evidence type="ECO:0000256" key="9">
    <source>
        <dbReference type="PIRNR" id="PIRNR031032"/>
    </source>
</evidence>
<feature type="transmembrane region" description="Helical" evidence="9">
    <location>
        <begin position="60"/>
        <end position="83"/>
    </location>
</feature>
<sequence length="174" mass="20134">MLRFADAVFCFYFVSHIPIVLLVDLQALLPEEYFPKSVVAMKDDYCREFRDPMLMDPPGWYQSLILCTVFIKLPFTVFALYGYLKGARQCPWLRIPSILYGCHVATMLIPVFGHTLTHDFSKGKFPGPRNMHERLVLIGMFSPHLLLPLWIMLDALFSSAFQQQGKQSQQKKIK</sequence>